<protein>
    <recommendedName>
        <fullName evidence="4">DUF1648 domain-containing protein</fullName>
    </recommendedName>
</protein>
<feature type="transmembrane region" description="Helical" evidence="1">
    <location>
        <begin position="174"/>
        <end position="191"/>
    </location>
</feature>
<keyword evidence="1" id="KW-1133">Transmembrane helix</keyword>
<feature type="transmembrane region" description="Helical" evidence="1">
    <location>
        <begin position="113"/>
        <end position="136"/>
    </location>
</feature>
<dbReference type="EMBL" id="CP122566">
    <property type="protein sequence ID" value="WGH92899.1"/>
    <property type="molecule type" value="Genomic_DNA"/>
</dbReference>
<accession>A0AAJ6AIJ6</accession>
<evidence type="ECO:0008006" key="4">
    <source>
        <dbReference type="Google" id="ProtNLM"/>
    </source>
</evidence>
<evidence type="ECO:0000313" key="2">
    <source>
        <dbReference type="EMBL" id="WGH92899.1"/>
    </source>
</evidence>
<dbReference type="AlphaFoldDB" id="A0AAJ6AIJ6"/>
<organism evidence="2 3">
    <name type="scientific">Auritidibacter ignavus</name>
    <dbReference type="NCBI Taxonomy" id="678932"/>
    <lineage>
        <taxon>Bacteria</taxon>
        <taxon>Bacillati</taxon>
        <taxon>Actinomycetota</taxon>
        <taxon>Actinomycetes</taxon>
        <taxon>Micrococcales</taxon>
        <taxon>Micrococcaceae</taxon>
        <taxon>Auritidibacter</taxon>
    </lineage>
</organism>
<gene>
    <name evidence="2" type="ORF">QDX21_11470</name>
</gene>
<keyword evidence="3" id="KW-1185">Reference proteome</keyword>
<dbReference type="Proteomes" id="UP001224674">
    <property type="component" value="Chromosome"/>
</dbReference>
<evidence type="ECO:0000313" key="3">
    <source>
        <dbReference type="Proteomes" id="UP001224674"/>
    </source>
</evidence>
<sequence length="320" mass="33278">MVLPTAVVGVGLLLLALWRPELPAPVAIHWSAGGADSFAELWVMAASILGFGLLLPVLISVLVLPSVRAGRASTFMARLMAGVSLGTSLLVTSALTGGLAIQRGLDDAREAGAVGGITAIALLGAVVLSAALVFLIPASPPRQPLTEKAASLGLGETESVMWVRRSQMASSIRWVLYLSAGMVVVTTAVIAPESPLWIILLMGVAVIVVLFAVLTATRFSMQIDAQGLRLRSVPLGWPSVHVGLSEITSVSSGETSGFSEFGGWGLRMAPGARGIILQDGNSLRVERRDKPALVVTVDDADEAADVLASLLQREPPASTH</sequence>
<proteinExistence type="predicted"/>
<keyword evidence="1" id="KW-0472">Membrane</keyword>
<keyword evidence="1" id="KW-0812">Transmembrane</keyword>
<evidence type="ECO:0000256" key="1">
    <source>
        <dbReference type="SAM" id="Phobius"/>
    </source>
</evidence>
<dbReference type="RefSeq" id="WP_279674775.1">
    <property type="nucleotide sequence ID" value="NZ_CP122566.1"/>
</dbReference>
<feature type="transmembrane region" description="Helical" evidence="1">
    <location>
        <begin position="79"/>
        <end position="101"/>
    </location>
</feature>
<name>A0AAJ6AIJ6_9MICC</name>
<reference evidence="2 3" key="1">
    <citation type="submission" date="2023-03" db="EMBL/GenBank/DDBJ databases">
        <title>Complete genome sequences of several Auritidibacter ignavus strains isolated from ear infections.</title>
        <authorList>
            <person name="Baehr T."/>
            <person name="Baumhoegger A.M."/>
        </authorList>
    </citation>
    <scope>NUCLEOTIDE SEQUENCE [LARGE SCALE GENOMIC DNA]</scope>
    <source>
        <strain evidence="2 3">BABAE-6</strain>
    </source>
</reference>
<feature type="transmembrane region" description="Helical" evidence="1">
    <location>
        <begin position="42"/>
        <end position="67"/>
    </location>
</feature>
<feature type="transmembrane region" description="Helical" evidence="1">
    <location>
        <begin position="197"/>
        <end position="221"/>
    </location>
</feature>